<dbReference type="InterPro" id="IPR010982">
    <property type="entry name" value="Lambda_DNA-bd_dom_sf"/>
</dbReference>
<dbReference type="Gene3D" id="1.10.260.40">
    <property type="entry name" value="lambda repressor-like DNA-binding domains"/>
    <property type="match status" value="1"/>
</dbReference>
<dbReference type="InterPro" id="IPR001387">
    <property type="entry name" value="Cro/C1-type_HTH"/>
</dbReference>
<evidence type="ECO:0000256" key="1">
    <source>
        <dbReference type="ARBA" id="ARBA00023125"/>
    </source>
</evidence>
<dbReference type="SUPFAM" id="SSF47413">
    <property type="entry name" value="lambda repressor-like DNA-binding domains"/>
    <property type="match status" value="1"/>
</dbReference>
<feature type="transmembrane region" description="Helical" evidence="2">
    <location>
        <begin position="139"/>
        <end position="157"/>
    </location>
</feature>
<accession>A0ABT0I2N8</accession>
<keyword evidence="5" id="KW-1185">Reference proteome</keyword>
<dbReference type="PROSITE" id="PS50943">
    <property type="entry name" value="HTH_CROC1"/>
    <property type="match status" value="1"/>
</dbReference>
<organism evidence="4 5">
    <name type="scientific">Apilactobacillus xinyiensis</name>
    <dbReference type="NCBI Taxonomy" id="2841032"/>
    <lineage>
        <taxon>Bacteria</taxon>
        <taxon>Bacillati</taxon>
        <taxon>Bacillota</taxon>
        <taxon>Bacilli</taxon>
        <taxon>Lactobacillales</taxon>
        <taxon>Lactobacillaceae</taxon>
        <taxon>Apilactobacillus</taxon>
    </lineage>
</organism>
<dbReference type="RefSeq" id="WP_248601811.1">
    <property type="nucleotide sequence ID" value="NZ_JAJIAO010000005.1"/>
</dbReference>
<reference evidence="4 5" key="1">
    <citation type="submission" date="2021-11" db="EMBL/GenBank/DDBJ databases">
        <title>Comparative genomics of bee honey and flower isolates.</title>
        <authorList>
            <person name="Bechtner J.D."/>
            <person name="Gallus M.K."/>
            <person name="Ehrmann M."/>
        </authorList>
    </citation>
    <scope>NUCLEOTIDE SEQUENCE [LARGE SCALE GENOMIC DNA]</scope>
    <source>
        <strain evidence="4 5">M161</strain>
    </source>
</reference>
<dbReference type="Pfam" id="PF01381">
    <property type="entry name" value="HTH_3"/>
    <property type="match status" value="1"/>
</dbReference>
<keyword evidence="2" id="KW-1133">Transmembrane helix</keyword>
<comment type="caution">
    <text evidence="4">The sequence shown here is derived from an EMBL/GenBank/DDBJ whole genome shotgun (WGS) entry which is preliminary data.</text>
</comment>
<dbReference type="Proteomes" id="UP001522905">
    <property type="component" value="Unassembled WGS sequence"/>
</dbReference>
<evidence type="ECO:0000313" key="5">
    <source>
        <dbReference type="Proteomes" id="UP001522905"/>
    </source>
</evidence>
<feature type="transmembrane region" description="Helical" evidence="2">
    <location>
        <begin position="108"/>
        <end position="127"/>
    </location>
</feature>
<keyword evidence="2" id="KW-0812">Transmembrane</keyword>
<keyword evidence="1" id="KW-0238">DNA-binding</keyword>
<proteinExistence type="predicted"/>
<feature type="transmembrane region" description="Helical" evidence="2">
    <location>
        <begin position="169"/>
        <end position="195"/>
    </location>
</feature>
<feature type="transmembrane region" description="Helical" evidence="2">
    <location>
        <begin position="83"/>
        <end position="102"/>
    </location>
</feature>
<sequence>MRFGDRLRNERKLKNFNQSEVAEYLHVSRNTISNWENERSYPDIESLIKLSDYYEVSLDVLLKEDEGMKEYLSKKEFIQNIKMIEWLINAAFIFCLFFLLFINPSNLYVFISFMFISFTCEGASVLINKWRRKIQKNDVYNFALSSGVPLIFIASGIKSLCNATSNYDTSKIILCALSILCFLLIFLIYNVSYVLKYLKNKK</sequence>
<evidence type="ECO:0000313" key="4">
    <source>
        <dbReference type="EMBL" id="MCK8624971.1"/>
    </source>
</evidence>
<dbReference type="SMART" id="SM00530">
    <property type="entry name" value="HTH_XRE"/>
    <property type="match status" value="1"/>
</dbReference>
<dbReference type="EMBL" id="JAJIAO010000005">
    <property type="protein sequence ID" value="MCK8624971.1"/>
    <property type="molecule type" value="Genomic_DNA"/>
</dbReference>
<gene>
    <name evidence="4" type="ORF">LNP07_05505</name>
</gene>
<protein>
    <submittedName>
        <fullName evidence="4">Helix-turn-helix domain-containing protein</fullName>
    </submittedName>
</protein>
<name>A0ABT0I2N8_9LACO</name>
<evidence type="ECO:0000259" key="3">
    <source>
        <dbReference type="PROSITE" id="PS50943"/>
    </source>
</evidence>
<dbReference type="PANTHER" id="PTHR46558:SF13">
    <property type="entry name" value="HTH-TYPE TRANSCRIPTIONAL REGULATOR IMMR"/>
    <property type="match status" value="1"/>
</dbReference>
<dbReference type="CDD" id="cd00093">
    <property type="entry name" value="HTH_XRE"/>
    <property type="match status" value="1"/>
</dbReference>
<dbReference type="PANTHER" id="PTHR46558">
    <property type="entry name" value="TRACRIPTIONAL REGULATORY PROTEIN-RELATED-RELATED"/>
    <property type="match status" value="1"/>
</dbReference>
<feature type="domain" description="HTH cro/C1-type" evidence="3">
    <location>
        <begin position="7"/>
        <end position="61"/>
    </location>
</feature>
<keyword evidence="2" id="KW-0472">Membrane</keyword>
<evidence type="ECO:0000256" key="2">
    <source>
        <dbReference type="SAM" id="Phobius"/>
    </source>
</evidence>